<proteinExistence type="inferred from homology"/>
<keyword evidence="4" id="KW-0472">Membrane</keyword>
<feature type="transmembrane region" description="Helical" evidence="4">
    <location>
        <begin position="118"/>
        <end position="137"/>
    </location>
</feature>
<evidence type="ECO:0000256" key="2">
    <source>
        <dbReference type="ARBA" id="ARBA00006727"/>
    </source>
</evidence>
<dbReference type="AlphaFoldDB" id="A0A0F7VEX3"/>
<comment type="similarity">
    <text evidence="2">Belongs to the major facilitator superfamily. Monocarboxylate porter (TC 2.A.1.13) family.</text>
</comment>
<comment type="subcellular location">
    <subcellularLocation>
        <location evidence="1">Membrane</location>
        <topology evidence="1">Multi-pass membrane protein</topology>
    </subcellularLocation>
</comment>
<dbReference type="PANTHER" id="PTHR11360:SF252">
    <property type="entry name" value="MAJOR FACILITATOR SUPERFAMILY (MFS) PROFILE DOMAIN-CONTAINING PROTEIN-RELATED"/>
    <property type="match status" value="1"/>
</dbReference>
<evidence type="ECO:0008006" key="7">
    <source>
        <dbReference type="Google" id="ProtNLM"/>
    </source>
</evidence>
<dbReference type="InterPro" id="IPR011701">
    <property type="entry name" value="MFS"/>
</dbReference>
<feature type="transmembrane region" description="Helical" evidence="4">
    <location>
        <begin position="143"/>
        <end position="163"/>
    </location>
</feature>
<feature type="transmembrane region" description="Helical" evidence="4">
    <location>
        <begin position="340"/>
        <end position="367"/>
    </location>
</feature>
<keyword evidence="4" id="KW-1133">Transmembrane helix</keyword>
<dbReference type="PANTHER" id="PTHR11360">
    <property type="entry name" value="MONOCARBOXYLATE TRANSPORTER"/>
    <property type="match status" value="1"/>
</dbReference>
<feature type="transmembrane region" description="Helical" evidence="4">
    <location>
        <begin position="46"/>
        <end position="68"/>
    </location>
</feature>
<keyword evidence="4" id="KW-0812">Transmembrane</keyword>
<accession>A0A0F7VEX3</accession>
<dbReference type="GO" id="GO:0016020">
    <property type="term" value="C:membrane"/>
    <property type="evidence" value="ECO:0007669"/>
    <property type="project" value="UniProtKB-SubCell"/>
</dbReference>
<feature type="region of interest" description="Disordered" evidence="3">
    <location>
        <begin position="1"/>
        <end position="23"/>
    </location>
</feature>
<keyword evidence="6" id="KW-1185">Reference proteome</keyword>
<evidence type="ECO:0000256" key="1">
    <source>
        <dbReference type="ARBA" id="ARBA00004141"/>
    </source>
</evidence>
<feature type="transmembrane region" description="Helical" evidence="4">
    <location>
        <begin position="207"/>
        <end position="227"/>
    </location>
</feature>
<evidence type="ECO:0000313" key="6">
    <source>
        <dbReference type="Proteomes" id="UP000042958"/>
    </source>
</evidence>
<dbReference type="InterPro" id="IPR036259">
    <property type="entry name" value="MFS_trans_sf"/>
</dbReference>
<dbReference type="SUPFAM" id="SSF103473">
    <property type="entry name" value="MFS general substrate transporter"/>
    <property type="match status" value="1"/>
</dbReference>
<dbReference type="GO" id="GO:0022857">
    <property type="term" value="F:transmembrane transporter activity"/>
    <property type="evidence" value="ECO:0007669"/>
    <property type="project" value="InterPro"/>
</dbReference>
<feature type="transmembrane region" description="Helical" evidence="4">
    <location>
        <begin position="379"/>
        <end position="400"/>
    </location>
</feature>
<protein>
    <recommendedName>
        <fullName evidence="7">MFS monocarboxylate transporter</fullName>
    </recommendedName>
</protein>
<reference evidence="6" key="1">
    <citation type="journal article" date="2015" name="Genome Announc.">
        <title>Draft genome sequence of the fungus Penicillium brasilianum MG11.</title>
        <authorList>
            <person name="Horn F."/>
            <person name="Linde J."/>
            <person name="Mattern D.J."/>
            <person name="Walther G."/>
            <person name="Guthke R."/>
            <person name="Brakhage A.A."/>
            <person name="Valiante V."/>
        </authorList>
    </citation>
    <scope>NUCLEOTIDE SEQUENCE [LARGE SCALE GENOMIC DNA]</scope>
    <source>
        <strain evidence="6">MG11</strain>
    </source>
</reference>
<dbReference type="EMBL" id="CDHK01000004">
    <property type="protein sequence ID" value="CEO60519.1"/>
    <property type="molecule type" value="Genomic_DNA"/>
</dbReference>
<evidence type="ECO:0000313" key="5">
    <source>
        <dbReference type="EMBL" id="CEO60519.1"/>
    </source>
</evidence>
<gene>
    <name evidence="5" type="ORF">PMG11_05144</name>
</gene>
<feature type="transmembrane region" description="Helical" evidence="4">
    <location>
        <begin position="412"/>
        <end position="433"/>
    </location>
</feature>
<feature type="transmembrane region" description="Helical" evidence="4">
    <location>
        <begin position="88"/>
        <end position="106"/>
    </location>
</feature>
<name>A0A0F7VEX3_PENBI</name>
<sequence length="442" mass="47597">MTEKVTFPEPEYEADNVQPEPTVADSNQLSHLSDDGAKRRINGGTLAWLNVLAGFCVFVNSWGVLTTFGAFQEYYQTELLPSQSPSAISWVGSIQATLIPMVGLVSGPLVDSGYLRPLMIAGSFLTVFGLMMTSLATEYYQVLLAQGFCVGMGGGISYIPALTMISTSFTTKRPIAIGIASIGSSVGAVIFPVMFRQLQPKVGFAWAVRSIGFVTLLMAIVACAIACRQPVLKTRARSLIDWTAFREGPFMLFSISLTCVMLAYYVPIFYVASYARTVIHMTTSLSFYMVAIVNGTSVVGRVVPYLLVAYVKPITIVIFGVVGSAIAMFTWIAVSNIPGFIVWACYWGSLSGILVTGPTSIVAHPVFCPDVKLTGTRLGMMWGISSFGALAGTPVAGALVNLDNADFLHAQVFAGCVMAGAVLLQIWPALKVFQYDRSHPRK</sequence>
<dbReference type="InterPro" id="IPR050327">
    <property type="entry name" value="Proton-linked_MCT"/>
</dbReference>
<evidence type="ECO:0000256" key="3">
    <source>
        <dbReference type="SAM" id="MobiDB-lite"/>
    </source>
</evidence>
<feature type="transmembrane region" description="Helical" evidence="4">
    <location>
        <begin position="285"/>
        <end position="307"/>
    </location>
</feature>
<dbReference type="Proteomes" id="UP000042958">
    <property type="component" value="Unassembled WGS sequence"/>
</dbReference>
<dbReference type="OrthoDB" id="6509908at2759"/>
<dbReference type="Gene3D" id="1.20.1250.20">
    <property type="entry name" value="MFS general substrate transporter like domains"/>
    <property type="match status" value="2"/>
</dbReference>
<feature type="transmembrane region" description="Helical" evidence="4">
    <location>
        <begin position="248"/>
        <end position="273"/>
    </location>
</feature>
<dbReference type="Pfam" id="PF07690">
    <property type="entry name" value="MFS_1"/>
    <property type="match status" value="1"/>
</dbReference>
<organism evidence="5 6">
    <name type="scientific">Penicillium brasilianum</name>
    <dbReference type="NCBI Taxonomy" id="104259"/>
    <lineage>
        <taxon>Eukaryota</taxon>
        <taxon>Fungi</taxon>
        <taxon>Dikarya</taxon>
        <taxon>Ascomycota</taxon>
        <taxon>Pezizomycotina</taxon>
        <taxon>Eurotiomycetes</taxon>
        <taxon>Eurotiomycetidae</taxon>
        <taxon>Eurotiales</taxon>
        <taxon>Aspergillaceae</taxon>
        <taxon>Penicillium</taxon>
    </lineage>
</organism>
<feature type="transmembrane region" description="Helical" evidence="4">
    <location>
        <begin position="314"/>
        <end position="334"/>
    </location>
</feature>
<evidence type="ECO:0000256" key="4">
    <source>
        <dbReference type="SAM" id="Phobius"/>
    </source>
</evidence>
<feature type="transmembrane region" description="Helical" evidence="4">
    <location>
        <begin position="175"/>
        <end position="195"/>
    </location>
</feature>